<reference evidence="2 3" key="1">
    <citation type="submission" date="2016-07" db="EMBL/GenBank/DDBJ databases">
        <title>Comparative genomics of the entomopathogenic fungus Beauveria bassiana.</title>
        <authorList>
            <person name="Valero Jimenez C.A."/>
            <person name="Zwaan B.J."/>
            <person name="Van Kan J.A."/>
            <person name="Takken W."/>
            <person name="Debets A.J."/>
            <person name="Schoustra S.E."/>
            <person name="Koenraadt C.J."/>
        </authorList>
    </citation>
    <scope>NUCLEOTIDE SEQUENCE [LARGE SCALE GENOMIC DNA]</scope>
    <source>
        <strain evidence="2 3">ARSEF 8028</strain>
    </source>
</reference>
<gene>
    <name evidence="2" type="ORF">BB8028_0006g05290</name>
</gene>
<name>A0A2S7YJ45_BEABA</name>
<sequence length="268" mass="29715">MRLIKIARAVLRLAVPQPPRHAAMVRRASRLAQAAIPQIPPASAAAKPSSKRPARSATSSNTSSPKKSGTIATDIPTLFFADAQAFRRYMIKVGVTAPGIWLKIAKKSAMIPSVAYDEAIDEALCCGWIDGQRRRALDNDNDDARYYFLQRFTPRRRRSTWSQRNVDKVAALAAVAGRMLPAGLAEVDAAKADGRWEKAYAGAATMEVPADLRALLDERPRAARVFDDEMSKAARYTFLQRLQTVKKEETRTRKMAEFVELLDRGDSL</sequence>
<proteinExistence type="predicted"/>
<dbReference type="Pfam" id="PF13376">
    <property type="entry name" value="OmdA"/>
    <property type="match status" value="1"/>
</dbReference>
<dbReference type="EMBL" id="JRHA01000006">
    <property type="protein sequence ID" value="PQK16208.1"/>
    <property type="molecule type" value="Genomic_DNA"/>
</dbReference>
<dbReference type="AlphaFoldDB" id="A0A2S7YJ45"/>
<comment type="caution">
    <text evidence="2">The sequence shown here is derived from an EMBL/GenBank/DDBJ whole genome shotgun (WGS) entry which is preliminary data.</text>
</comment>
<dbReference type="OrthoDB" id="10263401at2759"/>
<evidence type="ECO:0000313" key="3">
    <source>
        <dbReference type="Proteomes" id="UP000237441"/>
    </source>
</evidence>
<evidence type="ECO:0000313" key="2">
    <source>
        <dbReference type="EMBL" id="PQK16208.1"/>
    </source>
</evidence>
<feature type="compositionally biased region" description="Polar residues" evidence="1">
    <location>
        <begin position="58"/>
        <end position="69"/>
    </location>
</feature>
<accession>A0A2S7YJ45</accession>
<organism evidence="2 3">
    <name type="scientific">Beauveria bassiana</name>
    <name type="common">White muscardine disease fungus</name>
    <name type="synonym">Tritirachium shiotae</name>
    <dbReference type="NCBI Taxonomy" id="176275"/>
    <lineage>
        <taxon>Eukaryota</taxon>
        <taxon>Fungi</taxon>
        <taxon>Dikarya</taxon>
        <taxon>Ascomycota</taxon>
        <taxon>Pezizomycotina</taxon>
        <taxon>Sordariomycetes</taxon>
        <taxon>Hypocreomycetidae</taxon>
        <taxon>Hypocreales</taxon>
        <taxon>Cordycipitaceae</taxon>
        <taxon>Beauveria</taxon>
    </lineage>
</organism>
<feature type="region of interest" description="Disordered" evidence="1">
    <location>
        <begin position="40"/>
        <end position="69"/>
    </location>
</feature>
<protein>
    <submittedName>
        <fullName evidence="2">Uncharacterized protein</fullName>
    </submittedName>
</protein>
<evidence type="ECO:0000256" key="1">
    <source>
        <dbReference type="SAM" id="MobiDB-lite"/>
    </source>
</evidence>
<dbReference type="Proteomes" id="UP000237441">
    <property type="component" value="Unassembled WGS sequence"/>
</dbReference>